<accession>A0A1R4ACD6</accession>
<reference evidence="1 2" key="3">
    <citation type="journal article" date="2016" name="Sci. Rep.">
        <title>Genome-wide diversity and gene expression profiling of Babesia microti isolates identify polymorphic genes that mediate host-pathogen interactions.</title>
        <authorList>
            <person name="Silva J.C."/>
            <person name="Cornillot E."/>
            <person name="McCracken C."/>
            <person name="Usmani-Brown S."/>
            <person name="Dwivedi A."/>
            <person name="Ifeonu O.O."/>
            <person name="Crabtree J."/>
            <person name="Gotia H.T."/>
            <person name="Virji A.Z."/>
            <person name="Reynes C."/>
            <person name="Colinge J."/>
            <person name="Kumar V."/>
            <person name="Lawres L."/>
            <person name="Pazzi J.E."/>
            <person name="Pablo J.V."/>
            <person name="Hung C."/>
            <person name="Brancato J."/>
            <person name="Kumari P."/>
            <person name="Orvis J."/>
            <person name="Tretina K."/>
            <person name="Chibucos M."/>
            <person name="Ott S."/>
            <person name="Sadzewicz L."/>
            <person name="Sengamalay N."/>
            <person name="Shetty A.C."/>
            <person name="Su Q."/>
            <person name="Tallon L."/>
            <person name="Fraser C.M."/>
            <person name="Frutos R."/>
            <person name="Molina D.M."/>
            <person name="Krause P.J."/>
            <person name="Ben Mamoun C."/>
        </authorList>
    </citation>
    <scope>NUCLEOTIDE SEQUENCE [LARGE SCALE GENOMIC DNA]</scope>
    <source>
        <strain evidence="1 2">RI</strain>
    </source>
</reference>
<dbReference type="GeneID" id="33043735"/>
<keyword evidence="2" id="KW-1185">Reference proteome</keyword>
<reference evidence="1 2" key="2">
    <citation type="journal article" date="2013" name="PLoS ONE">
        <title>Whole genome mapping and re-organization of the nuclear and mitochondrial genomes of Babesia microti isolates.</title>
        <authorList>
            <person name="Cornillot E."/>
            <person name="Dassouli A."/>
            <person name="Garg A."/>
            <person name="Pachikara N."/>
            <person name="Randazzo S."/>
            <person name="Depoix D."/>
            <person name="Carcy B."/>
            <person name="Delbecq S."/>
            <person name="Frutos R."/>
            <person name="Silva J.C."/>
            <person name="Sutton R."/>
            <person name="Krause P.J."/>
            <person name="Mamoun C.B."/>
        </authorList>
    </citation>
    <scope>NUCLEOTIDE SEQUENCE [LARGE SCALE GENOMIC DNA]</scope>
    <source>
        <strain evidence="1 2">RI</strain>
    </source>
</reference>
<gene>
    <name evidence="1" type="ORF">BMR1_03g04372</name>
</gene>
<dbReference type="OrthoDB" id="365041at2759"/>
<evidence type="ECO:0000313" key="2">
    <source>
        <dbReference type="Proteomes" id="UP000002899"/>
    </source>
</evidence>
<dbReference type="EMBL" id="LN871598">
    <property type="protein sequence ID" value="SJK86672.1"/>
    <property type="molecule type" value="Genomic_DNA"/>
</dbReference>
<dbReference type="VEuPathDB" id="PiroplasmaDB:BMR1_03g04372"/>
<sequence>MFTKLANVITKADLLAKLVRLRLRQPILPYITPEDALKCKLTDNENLVNKAKDKQPHLELAAITPAVAALVNVAEILKTGQALSNQQSLTKVVNNKTAKTHGGDANKNILYNMKEKEWNILKPGDEARTRHLKWR</sequence>
<protein>
    <submittedName>
        <fullName evidence="1">Cytochrome-b5 reductase</fullName>
    </submittedName>
</protein>
<dbReference type="RefSeq" id="XP_021338801.1">
    <property type="nucleotide sequence ID" value="XM_021482263.1"/>
</dbReference>
<dbReference type="Proteomes" id="UP000002899">
    <property type="component" value="Chromosome III"/>
</dbReference>
<name>A0A1R4ACD6_BABMR</name>
<proteinExistence type="predicted"/>
<dbReference type="KEGG" id="bmic:BMR1_03g04372"/>
<evidence type="ECO:0000313" key="1">
    <source>
        <dbReference type="EMBL" id="SJK86672.1"/>
    </source>
</evidence>
<dbReference type="AlphaFoldDB" id="A0A1R4ACD6"/>
<organism evidence="1 2">
    <name type="scientific">Babesia microti (strain RI)</name>
    <dbReference type="NCBI Taxonomy" id="1133968"/>
    <lineage>
        <taxon>Eukaryota</taxon>
        <taxon>Sar</taxon>
        <taxon>Alveolata</taxon>
        <taxon>Apicomplexa</taxon>
        <taxon>Aconoidasida</taxon>
        <taxon>Piroplasmida</taxon>
        <taxon>Babesiidae</taxon>
        <taxon>Babesia</taxon>
    </lineage>
</organism>
<reference evidence="1 2" key="1">
    <citation type="journal article" date="2012" name="Nucleic Acids Res.">
        <title>Sequencing of the smallest Apicomplexan genome from the human pathogen Babesia microti.</title>
        <authorList>
            <person name="Cornillot E."/>
            <person name="Hadj-Kaddour K."/>
            <person name="Dassouli A."/>
            <person name="Noel B."/>
            <person name="Ranwez V."/>
            <person name="Vacherie B."/>
            <person name="Augagneur Y."/>
            <person name="Bres V."/>
            <person name="Duclos A."/>
            <person name="Randazzo S."/>
            <person name="Carcy B."/>
            <person name="Debierre-Grockiego F."/>
            <person name="Delbecq S."/>
            <person name="Moubri-Menage K."/>
            <person name="Shams-Eldin H."/>
            <person name="Usmani-Brown S."/>
            <person name="Bringaud F."/>
            <person name="Wincker P."/>
            <person name="Vivares C.P."/>
            <person name="Schwarz R.T."/>
            <person name="Schetters T.P."/>
            <person name="Krause P.J."/>
            <person name="Gorenflot A."/>
            <person name="Berry V."/>
            <person name="Barbe V."/>
            <person name="Ben Mamoun C."/>
        </authorList>
    </citation>
    <scope>NUCLEOTIDE SEQUENCE [LARGE SCALE GENOMIC DNA]</scope>
    <source>
        <strain evidence="1 2">RI</strain>
    </source>
</reference>